<organism evidence="4 5">
    <name type="scientific">Oryzias javanicus</name>
    <name type="common">Javanese ricefish</name>
    <name type="synonym">Aplocheilus javanicus</name>
    <dbReference type="NCBI Taxonomy" id="123683"/>
    <lineage>
        <taxon>Eukaryota</taxon>
        <taxon>Metazoa</taxon>
        <taxon>Chordata</taxon>
        <taxon>Craniata</taxon>
        <taxon>Vertebrata</taxon>
        <taxon>Euteleostomi</taxon>
        <taxon>Actinopterygii</taxon>
        <taxon>Neopterygii</taxon>
        <taxon>Teleostei</taxon>
        <taxon>Neoteleostei</taxon>
        <taxon>Acanthomorphata</taxon>
        <taxon>Ovalentaria</taxon>
        <taxon>Atherinomorphae</taxon>
        <taxon>Beloniformes</taxon>
        <taxon>Adrianichthyidae</taxon>
        <taxon>Oryziinae</taxon>
        <taxon>Oryzias</taxon>
    </lineage>
</organism>
<evidence type="ECO:0000256" key="2">
    <source>
        <dbReference type="SAM" id="SignalP"/>
    </source>
</evidence>
<dbReference type="GO" id="GO:0005886">
    <property type="term" value="C:plasma membrane"/>
    <property type="evidence" value="ECO:0007669"/>
    <property type="project" value="TreeGrafter"/>
</dbReference>
<reference evidence="4 5" key="1">
    <citation type="submission" date="2018-11" db="EMBL/GenBank/DDBJ databases">
        <authorList>
            <person name="Lopez-Roques C."/>
            <person name="Donnadieu C."/>
            <person name="Bouchez O."/>
            <person name="Klopp C."/>
            <person name="Cabau C."/>
            <person name="Zahm M."/>
        </authorList>
    </citation>
    <scope>NUCLEOTIDE SEQUENCE [LARGE SCALE GENOMIC DNA]</scope>
    <source>
        <strain evidence="4">RS831</strain>
        <tissue evidence="4">Whole body</tissue>
    </source>
</reference>
<dbReference type="InterPro" id="IPR036116">
    <property type="entry name" value="FN3_sf"/>
</dbReference>
<dbReference type="SMART" id="SM00060">
    <property type="entry name" value="FN3"/>
    <property type="match status" value="2"/>
</dbReference>
<dbReference type="InterPro" id="IPR015373">
    <property type="entry name" value="Interferon/interleukin_rcp_dom"/>
</dbReference>
<feature type="domain" description="Fibronectin type-III" evidence="3">
    <location>
        <begin position="125"/>
        <end position="227"/>
    </location>
</feature>
<feature type="transmembrane region" description="Helical" evidence="1">
    <location>
        <begin position="231"/>
        <end position="255"/>
    </location>
</feature>
<dbReference type="InterPro" id="IPR050650">
    <property type="entry name" value="Type-II_Cytokine-TF_Rcpt"/>
</dbReference>
<dbReference type="Gene3D" id="2.60.40.10">
    <property type="entry name" value="Immunoglobulins"/>
    <property type="match status" value="1"/>
</dbReference>
<dbReference type="OrthoDB" id="8724082at2759"/>
<proteinExistence type="predicted"/>
<dbReference type="Pfam" id="PF01108">
    <property type="entry name" value="Tissue_fac"/>
    <property type="match status" value="1"/>
</dbReference>
<dbReference type="GO" id="GO:0004896">
    <property type="term" value="F:cytokine receptor activity"/>
    <property type="evidence" value="ECO:0007669"/>
    <property type="project" value="TreeGrafter"/>
</dbReference>
<keyword evidence="1" id="KW-1133">Transmembrane helix</keyword>
<dbReference type="InterPro" id="IPR003961">
    <property type="entry name" value="FN3_dom"/>
</dbReference>
<feature type="chain" id="PRO_5018673610" description="Fibronectin type-III domain-containing protein" evidence="2">
    <location>
        <begin position="26"/>
        <end position="320"/>
    </location>
</feature>
<dbReference type="PROSITE" id="PS50853">
    <property type="entry name" value="FN3"/>
    <property type="match status" value="1"/>
</dbReference>
<protein>
    <recommendedName>
        <fullName evidence="3">Fibronectin type-III domain-containing protein</fullName>
    </recommendedName>
</protein>
<gene>
    <name evidence="4" type="ORF">OJAV_G00203130</name>
</gene>
<name>A0A3S2PCJ8_ORYJA</name>
<dbReference type="AlphaFoldDB" id="A0A3S2PCJ8"/>
<keyword evidence="5" id="KW-1185">Reference proteome</keyword>
<accession>A0A3S2PCJ8</accession>
<reference evidence="4 5" key="2">
    <citation type="submission" date="2019-01" db="EMBL/GenBank/DDBJ databases">
        <title>A chromosome length genome reference of the Java medaka (oryzias javanicus).</title>
        <authorList>
            <person name="Herpin A."/>
            <person name="Takehana Y."/>
            <person name="Naruse K."/>
            <person name="Ansai S."/>
            <person name="Kawaguchi M."/>
        </authorList>
    </citation>
    <scope>NUCLEOTIDE SEQUENCE [LARGE SCALE GENOMIC DNA]</scope>
    <source>
        <strain evidence="4">RS831</strain>
        <tissue evidence="4">Whole body</tissue>
    </source>
</reference>
<dbReference type="PANTHER" id="PTHR20859:SF46">
    <property type="entry name" value="INTERFERON GAMMA RECEPTOR 2"/>
    <property type="match status" value="1"/>
</dbReference>
<keyword evidence="2" id="KW-0732">Signal</keyword>
<sequence length="320" mass="35242">MSPTDSSMWSCVCALVLAFPAHSTAVSGVLSSPANVQLTSTNMNLVLRWDPPAGAPRDLLYTTELKSSVLEFKPGCVNTSALECDLTSLVVSIYGKYTGRVKAQRGAQSSEWVISEDFVLDKQTSIGPPNVSLHSNRANLEVSIKDPVFMKSTMRQIFTSATYNITYWKKEQKKEIKHINGLQQNRVVLHSLDPWTEYCVQVQIVASTAQKPSMPSRVVCASTTGEKEPPWVGAVVAFFVLAGVVTLVVLVVCYWKSFSHFLCPKYAIPDHFKKSLLAPPKSHMYLAMQTSQPVEEFSDQIIVVMCSRSEEDGGPQQTAG</sequence>
<dbReference type="Pfam" id="PF09294">
    <property type="entry name" value="Interfer-bind"/>
    <property type="match status" value="1"/>
</dbReference>
<dbReference type="InterPro" id="IPR013783">
    <property type="entry name" value="Ig-like_fold"/>
</dbReference>
<keyword evidence="1" id="KW-0472">Membrane</keyword>
<evidence type="ECO:0000256" key="1">
    <source>
        <dbReference type="SAM" id="Phobius"/>
    </source>
</evidence>
<evidence type="ECO:0000259" key="3">
    <source>
        <dbReference type="PROSITE" id="PS50853"/>
    </source>
</evidence>
<keyword evidence="1" id="KW-0812">Transmembrane</keyword>
<dbReference type="CDD" id="cd00063">
    <property type="entry name" value="FN3"/>
    <property type="match status" value="2"/>
</dbReference>
<dbReference type="OMA" id="QWDSPAF"/>
<dbReference type="PANTHER" id="PTHR20859">
    <property type="entry name" value="INTERFERON/INTERLEUKIN RECEPTOR"/>
    <property type="match status" value="1"/>
</dbReference>
<dbReference type="SUPFAM" id="SSF49265">
    <property type="entry name" value="Fibronectin type III"/>
    <property type="match status" value="2"/>
</dbReference>
<evidence type="ECO:0000313" key="4">
    <source>
        <dbReference type="EMBL" id="RVE57831.1"/>
    </source>
</evidence>
<evidence type="ECO:0000313" key="5">
    <source>
        <dbReference type="Proteomes" id="UP000283210"/>
    </source>
</evidence>
<dbReference type="EMBL" id="CM012457">
    <property type="protein sequence ID" value="RVE57831.1"/>
    <property type="molecule type" value="Genomic_DNA"/>
</dbReference>
<feature type="signal peptide" evidence="2">
    <location>
        <begin position="1"/>
        <end position="25"/>
    </location>
</feature>
<dbReference type="Proteomes" id="UP000283210">
    <property type="component" value="Chromosome 21"/>
</dbReference>